<evidence type="ECO:0000313" key="2">
    <source>
        <dbReference type="EMBL" id="KAJ4469754.1"/>
    </source>
</evidence>
<feature type="signal peptide" evidence="1">
    <location>
        <begin position="1"/>
        <end position="28"/>
    </location>
</feature>
<sequence length="195" mass="22156">MMLLRFYRSCSLCLLFIGILLGTTSVTGSPIAGISPLERCRGRPTAQVRIGYYRTSKAEDPKTMGWVQHHKKNEEDIECICFGIENANCFGLQIGPNNTMQALHVTTLKMHPSRQSSPDTLYFLAQNHLSLKQSVLAKWKLQGYTTVWDLLNDIPEVQEQIWASTLLNIPVHDQESYIELIKEYLIMVGIIVETQ</sequence>
<accession>A0A9W8ZZH9</accession>
<evidence type="ECO:0000256" key="1">
    <source>
        <dbReference type="SAM" id="SignalP"/>
    </source>
</evidence>
<reference evidence="2" key="1">
    <citation type="submission" date="2022-08" db="EMBL/GenBank/DDBJ databases">
        <authorList>
            <consortium name="DOE Joint Genome Institute"/>
            <person name="Min B."/>
            <person name="Riley R."/>
            <person name="Sierra-Patev S."/>
            <person name="Naranjo-Ortiz M."/>
            <person name="Looney B."/>
            <person name="Konkel Z."/>
            <person name="Slot J.C."/>
            <person name="Sakamoto Y."/>
            <person name="Steenwyk J.L."/>
            <person name="Rokas A."/>
            <person name="Carro J."/>
            <person name="Camarero S."/>
            <person name="Ferreira P."/>
            <person name="Molpeceres G."/>
            <person name="Ruiz-Duenas F.J."/>
            <person name="Serrano A."/>
            <person name="Henrissat B."/>
            <person name="Drula E."/>
            <person name="Hughes K.W."/>
            <person name="Mata J.L."/>
            <person name="Ishikawa N.K."/>
            <person name="Vargas-Isla R."/>
            <person name="Ushijima S."/>
            <person name="Smith C.A."/>
            <person name="Ahrendt S."/>
            <person name="Andreopoulos W."/>
            <person name="He G."/>
            <person name="Labutti K."/>
            <person name="Lipzen A."/>
            <person name="Ng V."/>
            <person name="Sandor L."/>
            <person name="Barry K."/>
            <person name="Martinez A.T."/>
            <person name="Xiao Y."/>
            <person name="Gibbons J.G."/>
            <person name="Terashima K."/>
            <person name="Hibbett D.S."/>
            <person name="Grigoriev I.V."/>
        </authorList>
    </citation>
    <scope>NUCLEOTIDE SEQUENCE</scope>
    <source>
        <strain evidence="2">Sp2 HRB7682 ss15</strain>
    </source>
</reference>
<name>A0A9W8ZZH9_9AGAR</name>
<organism evidence="2 3">
    <name type="scientific">Lentinula lateritia</name>
    <dbReference type="NCBI Taxonomy" id="40482"/>
    <lineage>
        <taxon>Eukaryota</taxon>
        <taxon>Fungi</taxon>
        <taxon>Dikarya</taxon>
        <taxon>Basidiomycota</taxon>
        <taxon>Agaricomycotina</taxon>
        <taxon>Agaricomycetes</taxon>
        <taxon>Agaricomycetidae</taxon>
        <taxon>Agaricales</taxon>
        <taxon>Marasmiineae</taxon>
        <taxon>Omphalotaceae</taxon>
        <taxon>Lentinula</taxon>
    </lineage>
</organism>
<dbReference type="EMBL" id="JANVFS010000034">
    <property type="protein sequence ID" value="KAJ4469754.1"/>
    <property type="molecule type" value="Genomic_DNA"/>
</dbReference>
<gene>
    <name evidence="2" type="ORF">C8J55DRAFT_193568</name>
</gene>
<evidence type="ECO:0000313" key="3">
    <source>
        <dbReference type="Proteomes" id="UP001150238"/>
    </source>
</evidence>
<dbReference type="AlphaFoldDB" id="A0A9W8ZZH9"/>
<proteinExistence type="predicted"/>
<feature type="chain" id="PRO_5040915289" evidence="1">
    <location>
        <begin position="29"/>
        <end position="195"/>
    </location>
</feature>
<reference evidence="2" key="2">
    <citation type="journal article" date="2023" name="Proc. Natl. Acad. Sci. U.S.A.">
        <title>A global phylogenomic analysis of the shiitake genus Lentinula.</title>
        <authorList>
            <person name="Sierra-Patev S."/>
            <person name="Min B."/>
            <person name="Naranjo-Ortiz M."/>
            <person name="Looney B."/>
            <person name="Konkel Z."/>
            <person name="Slot J.C."/>
            <person name="Sakamoto Y."/>
            <person name="Steenwyk J.L."/>
            <person name="Rokas A."/>
            <person name="Carro J."/>
            <person name="Camarero S."/>
            <person name="Ferreira P."/>
            <person name="Molpeceres G."/>
            <person name="Ruiz-Duenas F.J."/>
            <person name="Serrano A."/>
            <person name="Henrissat B."/>
            <person name="Drula E."/>
            <person name="Hughes K.W."/>
            <person name="Mata J.L."/>
            <person name="Ishikawa N.K."/>
            <person name="Vargas-Isla R."/>
            <person name="Ushijima S."/>
            <person name="Smith C.A."/>
            <person name="Donoghue J."/>
            <person name="Ahrendt S."/>
            <person name="Andreopoulos W."/>
            <person name="He G."/>
            <person name="LaButti K."/>
            <person name="Lipzen A."/>
            <person name="Ng V."/>
            <person name="Riley R."/>
            <person name="Sandor L."/>
            <person name="Barry K."/>
            <person name="Martinez A.T."/>
            <person name="Xiao Y."/>
            <person name="Gibbons J.G."/>
            <person name="Terashima K."/>
            <person name="Grigoriev I.V."/>
            <person name="Hibbett D."/>
        </authorList>
    </citation>
    <scope>NUCLEOTIDE SEQUENCE</scope>
    <source>
        <strain evidence="2">Sp2 HRB7682 ss15</strain>
    </source>
</reference>
<comment type="caution">
    <text evidence="2">The sequence shown here is derived from an EMBL/GenBank/DDBJ whole genome shotgun (WGS) entry which is preliminary data.</text>
</comment>
<dbReference type="Proteomes" id="UP001150238">
    <property type="component" value="Unassembled WGS sequence"/>
</dbReference>
<keyword evidence="1" id="KW-0732">Signal</keyword>
<protein>
    <submittedName>
        <fullName evidence="2">Uncharacterized protein</fullName>
    </submittedName>
</protein>